<keyword evidence="12 17" id="KW-0496">Mitochondrion</keyword>
<feature type="transmembrane region" description="Helical" evidence="16">
    <location>
        <begin position="46"/>
        <end position="70"/>
    </location>
</feature>
<keyword evidence="5" id="KW-0813">Transport</keyword>
<dbReference type="RefSeq" id="YP_009943347.1">
    <property type="nucleotide sequence ID" value="NC_050997.1"/>
</dbReference>
<reference evidence="17" key="1">
    <citation type="journal article" date="2019" name="Mitochondrial DNA Part B Resour">
        <title>The complete mitochondrial genome sequence of Cletus punctiger (Heteroptera: Coreidae).</title>
        <authorList>
            <person name="Zhang H."/>
            <person name="Yu X."/>
            <person name="Jiang W."/>
            <person name="Gao H."/>
            <person name="Tan W."/>
            <person name="Wang W."/>
            <person name="Liu Y."/>
            <person name="Tian X."/>
        </authorList>
    </citation>
    <scope>NUCLEOTIDE SEQUENCE</scope>
</reference>
<evidence type="ECO:0000256" key="5">
    <source>
        <dbReference type="ARBA" id="ARBA00022448"/>
    </source>
</evidence>
<keyword evidence="10 16" id="KW-1133">Transmembrane helix</keyword>
<dbReference type="EMBL" id="MN453774">
    <property type="protein sequence ID" value="QOD41600.1"/>
    <property type="molecule type" value="Genomic_DNA"/>
</dbReference>
<evidence type="ECO:0000256" key="13">
    <source>
        <dbReference type="ARBA" id="ARBA00023136"/>
    </source>
</evidence>
<proteinExistence type="inferred from homology"/>
<evidence type="ECO:0000256" key="2">
    <source>
        <dbReference type="ARBA" id="ARBA00005698"/>
    </source>
</evidence>
<evidence type="ECO:0000256" key="14">
    <source>
        <dbReference type="ARBA" id="ARBA00031019"/>
    </source>
</evidence>
<evidence type="ECO:0000256" key="10">
    <source>
        <dbReference type="ARBA" id="ARBA00022989"/>
    </source>
</evidence>
<gene>
    <name evidence="17" type="primary">ND6</name>
</gene>
<evidence type="ECO:0000256" key="1">
    <source>
        <dbReference type="ARBA" id="ARBA00004225"/>
    </source>
</evidence>
<comment type="subcellular location">
    <subcellularLocation>
        <location evidence="1">Mitochondrion membrane</location>
        <topology evidence="1">Multi-pass membrane protein</topology>
    </subcellularLocation>
</comment>
<evidence type="ECO:0000256" key="11">
    <source>
        <dbReference type="ARBA" id="ARBA00023027"/>
    </source>
</evidence>
<accession>A0A7L7YX68</accession>
<geneLocation type="mitochondrion" evidence="17"/>
<dbReference type="InterPro" id="IPR050269">
    <property type="entry name" value="ComplexI_Subunit6"/>
</dbReference>
<dbReference type="EC" id="7.1.1.2" evidence="3"/>
<evidence type="ECO:0000256" key="16">
    <source>
        <dbReference type="SAM" id="Phobius"/>
    </source>
</evidence>
<dbReference type="PANTHER" id="PTHR11435">
    <property type="entry name" value="NADH UBIQUINONE OXIDOREDUCTASE SUBUNIT ND6"/>
    <property type="match status" value="1"/>
</dbReference>
<evidence type="ECO:0000256" key="6">
    <source>
        <dbReference type="ARBA" id="ARBA00022660"/>
    </source>
</evidence>
<keyword evidence="7 16" id="KW-0812">Transmembrane</keyword>
<evidence type="ECO:0000313" key="17">
    <source>
        <dbReference type="EMBL" id="QOD41600.1"/>
    </source>
</evidence>
<evidence type="ECO:0000256" key="12">
    <source>
        <dbReference type="ARBA" id="ARBA00023128"/>
    </source>
</evidence>
<comment type="similarity">
    <text evidence="2">Belongs to the complex I subunit 6 family.</text>
</comment>
<evidence type="ECO:0000256" key="7">
    <source>
        <dbReference type="ARBA" id="ARBA00022692"/>
    </source>
</evidence>
<keyword evidence="9" id="KW-0249">Electron transport</keyword>
<keyword evidence="8" id="KW-1278">Translocase</keyword>
<sequence length="160" mass="18357">MTMLIFLLMAVSSIFIWLSHPISMGITIIIQTVIISIITGLMLGSFWFSYIILISMLSGMLVLFIYMASVASNEKFHMSMKLMVLVSLLMMCASIYYFYINNNNNLINNMESTENLMLISLFNSKTKMMTIMMVLYLFFSMITVSMIVNISEGPLRMQKK</sequence>
<keyword evidence="6" id="KW-0679">Respiratory chain</keyword>
<evidence type="ECO:0000256" key="9">
    <source>
        <dbReference type="ARBA" id="ARBA00022982"/>
    </source>
</evidence>
<keyword evidence="11" id="KW-0520">NAD</keyword>
<evidence type="ECO:0000256" key="3">
    <source>
        <dbReference type="ARBA" id="ARBA00012944"/>
    </source>
</evidence>
<comment type="catalytic activity">
    <reaction evidence="15">
        <text>a ubiquinone + NADH + 5 H(+)(in) = a ubiquinol + NAD(+) + 4 H(+)(out)</text>
        <dbReference type="Rhea" id="RHEA:29091"/>
        <dbReference type="Rhea" id="RHEA-COMP:9565"/>
        <dbReference type="Rhea" id="RHEA-COMP:9566"/>
        <dbReference type="ChEBI" id="CHEBI:15378"/>
        <dbReference type="ChEBI" id="CHEBI:16389"/>
        <dbReference type="ChEBI" id="CHEBI:17976"/>
        <dbReference type="ChEBI" id="CHEBI:57540"/>
        <dbReference type="ChEBI" id="CHEBI:57945"/>
        <dbReference type="EC" id="7.1.1.2"/>
    </reaction>
</comment>
<dbReference type="GeneID" id="59442831"/>
<feature type="transmembrane region" description="Helical" evidence="16">
    <location>
        <begin position="128"/>
        <end position="150"/>
    </location>
</feature>
<evidence type="ECO:0000256" key="15">
    <source>
        <dbReference type="ARBA" id="ARBA00049551"/>
    </source>
</evidence>
<name>A0A7L7YX68_9HEMI</name>
<organism evidence="17">
    <name type="scientific">Cletus punctiger</name>
    <dbReference type="NCBI Taxonomy" id="299285"/>
    <lineage>
        <taxon>Eukaryota</taxon>
        <taxon>Metazoa</taxon>
        <taxon>Ecdysozoa</taxon>
        <taxon>Arthropoda</taxon>
        <taxon>Hexapoda</taxon>
        <taxon>Insecta</taxon>
        <taxon>Pterygota</taxon>
        <taxon>Neoptera</taxon>
        <taxon>Paraneoptera</taxon>
        <taxon>Hemiptera</taxon>
        <taxon>Heteroptera</taxon>
        <taxon>Panheteroptera</taxon>
        <taxon>Pentatomomorpha</taxon>
        <taxon>Coreoidea</taxon>
        <taxon>Coreidae</taxon>
        <taxon>Coreinae</taxon>
        <taxon>Cletus</taxon>
    </lineage>
</organism>
<dbReference type="AlphaFoldDB" id="A0A7L7YX68"/>
<dbReference type="PANTHER" id="PTHR11435:SF1">
    <property type="entry name" value="NADH-UBIQUINONE OXIDOREDUCTASE CHAIN 6"/>
    <property type="match status" value="1"/>
</dbReference>
<protein>
    <recommendedName>
        <fullName evidence="4">NADH-ubiquinone oxidoreductase chain 6</fullName>
        <ecNumber evidence="3">7.1.1.2</ecNumber>
    </recommendedName>
    <alternativeName>
        <fullName evidence="14">NADH dehydrogenase subunit 6</fullName>
    </alternativeName>
</protein>
<dbReference type="GO" id="GO:0008137">
    <property type="term" value="F:NADH dehydrogenase (ubiquinone) activity"/>
    <property type="evidence" value="ECO:0007669"/>
    <property type="project" value="UniProtKB-EC"/>
</dbReference>
<feature type="transmembrane region" description="Helical" evidence="16">
    <location>
        <begin position="82"/>
        <end position="100"/>
    </location>
</feature>
<evidence type="ECO:0000256" key="8">
    <source>
        <dbReference type="ARBA" id="ARBA00022967"/>
    </source>
</evidence>
<evidence type="ECO:0000256" key="4">
    <source>
        <dbReference type="ARBA" id="ARBA00021095"/>
    </source>
</evidence>
<dbReference type="CTD" id="4541"/>
<keyword evidence="13 16" id="KW-0472">Membrane</keyword>
<dbReference type="GO" id="GO:0031966">
    <property type="term" value="C:mitochondrial membrane"/>
    <property type="evidence" value="ECO:0007669"/>
    <property type="project" value="UniProtKB-SubCell"/>
</dbReference>